<dbReference type="InterPro" id="IPR013901">
    <property type="entry name" value="Anthrone_oxy"/>
</dbReference>
<name>A0A8J4V6G1_9MYCE</name>
<keyword evidence="1" id="KW-0812">Transmembrane</keyword>
<evidence type="ECO:0000313" key="2">
    <source>
        <dbReference type="EMBL" id="KAF2075797.1"/>
    </source>
</evidence>
<dbReference type="PANTHER" id="PTHR36535">
    <property type="entry name" value="YALI0E30327P"/>
    <property type="match status" value="1"/>
</dbReference>
<feature type="transmembrane region" description="Helical" evidence="1">
    <location>
        <begin position="52"/>
        <end position="78"/>
    </location>
</feature>
<dbReference type="AlphaFoldDB" id="A0A8J4V6G1"/>
<dbReference type="PANTHER" id="PTHR36535:SF1">
    <property type="entry name" value="DUF1772 DOMAIN-CONTAINING PROTEIN"/>
    <property type="match status" value="1"/>
</dbReference>
<keyword evidence="1" id="KW-0472">Membrane</keyword>
<feature type="transmembrane region" description="Helical" evidence="1">
    <location>
        <begin position="6"/>
        <end position="31"/>
    </location>
</feature>
<comment type="caution">
    <text evidence="2">The sequence shown here is derived from an EMBL/GenBank/DDBJ whole genome shotgun (WGS) entry which is preliminary data.</text>
</comment>
<sequence length="156" mass="17220">MKDYQPILKFLAVGASGIFAGQALAISTLTVPRMLKEQKEDSNRAIQTFGEMYGTAAIMQAPLSIISGVAGGLMFYHYCRCPRWLTGSVLAFFSIPFTLLIMAPQVNKELLGYHKGHQQAQPERAKQLLEKWSFLHSIRTVTSLAGFGIMLAIVVL</sequence>
<accession>A0A8J4V6G1</accession>
<feature type="transmembrane region" description="Helical" evidence="1">
    <location>
        <begin position="84"/>
        <end position="103"/>
    </location>
</feature>
<dbReference type="EMBL" id="AJWJ01000085">
    <property type="protein sequence ID" value="KAF2075797.1"/>
    <property type="molecule type" value="Genomic_DNA"/>
</dbReference>
<evidence type="ECO:0000256" key="1">
    <source>
        <dbReference type="SAM" id="Phobius"/>
    </source>
</evidence>
<dbReference type="Pfam" id="PF08592">
    <property type="entry name" value="Anthrone_oxy"/>
    <property type="match status" value="1"/>
</dbReference>
<feature type="transmembrane region" description="Helical" evidence="1">
    <location>
        <begin position="134"/>
        <end position="155"/>
    </location>
</feature>
<gene>
    <name evidence="2" type="ORF">CYY_002880</name>
</gene>
<dbReference type="OrthoDB" id="5954308at2759"/>
<organism evidence="2 3">
    <name type="scientific">Polysphondylium violaceum</name>
    <dbReference type="NCBI Taxonomy" id="133409"/>
    <lineage>
        <taxon>Eukaryota</taxon>
        <taxon>Amoebozoa</taxon>
        <taxon>Evosea</taxon>
        <taxon>Eumycetozoa</taxon>
        <taxon>Dictyostelia</taxon>
        <taxon>Dictyosteliales</taxon>
        <taxon>Dictyosteliaceae</taxon>
        <taxon>Polysphondylium</taxon>
    </lineage>
</organism>
<evidence type="ECO:0000313" key="3">
    <source>
        <dbReference type="Proteomes" id="UP000695562"/>
    </source>
</evidence>
<keyword evidence="1" id="KW-1133">Transmembrane helix</keyword>
<dbReference type="Proteomes" id="UP000695562">
    <property type="component" value="Unassembled WGS sequence"/>
</dbReference>
<reference evidence="2" key="1">
    <citation type="submission" date="2020-01" db="EMBL/GenBank/DDBJ databases">
        <title>Development of genomics and gene disruption for Polysphondylium violaceum indicates a role for the polyketide synthase stlB in stalk morphogenesis.</title>
        <authorList>
            <person name="Narita B."/>
            <person name="Kawabe Y."/>
            <person name="Kin K."/>
            <person name="Saito T."/>
            <person name="Gibbs R."/>
            <person name="Kuspa A."/>
            <person name="Muzny D."/>
            <person name="Queller D."/>
            <person name="Richards S."/>
            <person name="Strassman J."/>
            <person name="Sucgang R."/>
            <person name="Worley K."/>
            <person name="Schaap P."/>
        </authorList>
    </citation>
    <scope>NUCLEOTIDE SEQUENCE</scope>
    <source>
        <strain evidence="2">QSvi11</strain>
    </source>
</reference>
<proteinExistence type="predicted"/>
<evidence type="ECO:0008006" key="4">
    <source>
        <dbReference type="Google" id="ProtNLM"/>
    </source>
</evidence>
<keyword evidence="3" id="KW-1185">Reference proteome</keyword>
<protein>
    <recommendedName>
        <fullName evidence="4">DUF1772 family protein</fullName>
    </recommendedName>
</protein>